<sequence>MSSEEYTKFLCYQEALKHSSTLISVVANSGNPNTCLVSSSSKWVIDSGANHMTGNPSLFPSFHTPLHTSSVTLADGSTSPVLGTGTIIPTPTLPLSPVLSFPNFAFNLISISKITRNLNCSVTFFPGYCVFQDLVTNRVIGKGYESAVLYLLDTSLPKSISCLGVGTVLEAHYRLGHPSLPLLKKLHPQFNKNALQMLIGLDLKMIEDPQLAIASLLVVISSLGKVRSRMWFLVRVLNQNIGLWHNRHVRLIWINHLLSEIGLKTPMPAKLWCDNQATIHIANNPVFHERTKHIEVDCHCVREKIQQGLISTGHVKMGEQLGDLFTKALNGIRVGYLCNKLGMINIYAPT</sequence>
<protein>
    <recommendedName>
        <fullName evidence="1">Retrovirus-related Pol polyprotein from transposon TNT 1-94-like beta-barrel domain-containing protein</fullName>
    </recommendedName>
</protein>
<reference evidence="2" key="1">
    <citation type="submission" date="2022-07" db="EMBL/GenBank/DDBJ databases">
        <authorList>
            <person name="Macas J."/>
            <person name="Novak P."/>
            <person name="Neumann P."/>
        </authorList>
    </citation>
    <scope>NUCLEOTIDE SEQUENCE</scope>
</reference>
<gene>
    <name evidence="2" type="ORF">CEPIT_LOCUS9880</name>
</gene>
<dbReference type="Proteomes" id="UP001152523">
    <property type="component" value="Unassembled WGS sequence"/>
</dbReference>
<keyword evidence="3" id="KW-1185">Reference proteome</keyword>
<comment type="caution">
    <text evidence="2">The sequence shown here is derived from an EMBL/GenBank/DDBJ whole genome shotgun (WGS) entry which is preliminary data.</text>
</comment>
<dbReference type="InterPro" id="IPR054722">
    <property type="entry name" value="PolX-like_BBD"/>
</dbReference>
<dbReference type="Pfam" id="PF22936">
    <property type="entry name" value="Pol_BBD"/>
    <property type="match status" value="1"/>
</dbReference>
<accession>A0AAV0CYP2</accession>
<feature type="domain" description="Retrovirus-related Pol polyprotein from transposon TNT 1-94-like beta-barrel" evidence="1">
    <location>
        <begin position="43"/>
        <end position="116"/>
    </location>
</feature>
<evidence type="ECO:0000313" key="3">
    <source>
        <dbReference type="Proteomes" id="UP001152523"/>
    </source>
</evidence>
<dbReference type="EMBL" id="CAMAPF010000056">
    <property type="protein sequence ID" value="CAH9086656.1"/>
    <property type="molecule type" value="Genomic_DNA"/>
</dbReference>
<dbReference type="CDD" id="cd09272">
    <property type="entry name" value="RNase_HI_RT_Ty1"/>
    <property type="match status" value="1"/>
</dbReference>
<name>A0AAV0CYP2_9ASTE</name>
<evidence type="ECO:0000259" key="1">
    <source>
        <dbReference type="Pfam" id="PF22936"/>
    </source>
</evidence>
<dbReference type="PANTHER" id="PTHR11439:SF467">
    <property type="entry name" value="INTEGRASE CATALYTIC DOMAIN-CONTAINING PROTEIN"/>
    <property type="match status" value="1"/>
</dbReference>
<dbReference type="PANTHER" id="PTHR11439">
    <property type="entry name" value="GAG-POL-RELATED RETROTRANSPOSON"/>
    <property type="match status" value="1"/>
</dbReference>
<organism evidence="2 3">
    <name type="scientific">Cuscuta epithymum</name>
    <dbReference type="NCBI Taxonomy" id="186058"/>
    <lineage>
        <taxon>Eukaryota</taxon>
        <taxon>Viridiplantae</taxon>
        <taxon>Streptophyta</taxon>
        <taxon>Embryophyta</taxon>
        <taxon>Tracheophyta</taxon>
        <taxon>Spermatophyta</taxon>
        <taxon>Magnoliopsida</taxon>
        <taxon>eudicotyledons</taxon>
        <taxon>Gunneridae</taxon>
        <taxon>Pentapetalae</taxon>
        <taxon>asterids</taxon>
        <taxon>lamiids</taxon>
        <taxon>Solanales</taxon>
        <taxon>Convolvulaceae</taxon>
        <taxon>Cuscuteae</taxon>
        <taxon>Cuscuta</taxon>
        <taxon>Cuscuta subgen. Cuscuta</taxon>
    </lineage>
</organism>
<proteinExistence type="predicted"/>
<dbReference type="AlphaFoldDB" id="A0AAV0CYP2"/>
<evidence type="ECO:0000313" key="2">
    <source>
        <dbReference type="EMBL" id="CAH9086656.1"/>
    </source>
</evidence>